<name>A0A5E7C2I4_PSEFL</name>
<dbReference type="RefSeq" id="WP_191636166.1">
    <property type="nucleotide sequence ID" value="NZ_CABVHY010000010.1"/>
</dbReference>
<dbReference type="Proteomes" id="UP000379480">
    <property type="component" value="Unassembled WGS sequence"/>
</dbReference>
<accession>A0A5E7C2I4</accession>
<evidence type="ECO:0000313" key="1">
    <source>
        <dbReference type="EMBL" id="VVN98250.1"/>
    </source>
</evidence>
<gene>
    <name evidence="1" type="ORF">PS723_02429</name>
</gene>
<sequence length="63" mass="7434">MLLTMQPKVFYRARQAGHDVFIDGYFYNGGFYLRHRFIGQIQKDGTFYYVEGHGQPIFPEQIA</sequence>
<reference evidence="1 2" key="1">
    <citation type="submission" date="2019-09" db="EMBL/GenBank/DDBJ databases">
        <authorList>
            <person name="Chandra G."/>
            <person name="Truman W A."/>
        </authorList>
    </citation>
    <scope>NUCLEOTIDE SEQUENCE [LARGE SCALE GENOMIC DNA]</scope>
    <source>
        <strain evidence="1">PS723</strain>
    </source>
</reference>
<organism evidence="1 2">
    <name type="scientific">Pseudomonas fluorescens</name>
    <dbReference type="NCBI Taxonomy" id="294"/>
    <lineage>
        <taxon>Bacteria</taxon>
        <taxon>Pseudomonadati</taxon>
        <taxon>Pseudomonadota</taxon>
        <taxon>Gammaproteobacteria</taxon>
        <taxon>Pseudomonadales</taxon>
        <taxon>Pseudomonadaceae</taxon>
        <taxon>Pseudomonas</taxon>
    </lineage>
</organism>
<evidence type="ECO:0000313" key="2">
    <source>
        <dbReference type="Proteomes" id="UP000379480"/>
    </source>
</evidence>
<dbReference type="EMBL" id="CABVHY010000010">
    <property type="protein sequence ID" value="VVN98250.1"/>
    <property type="molecule type" value="Genomic_DNA"/>
</dbReference>
<protein>
    <submittedName>
        <fullName evidence="1">Uncharacterized protein</fullName>
    </submittedName>
</protein>
<proteinExistence type="predicted"/>
<dbReference type="AlphaFoldDB" id="A0A5E7C2I4"/>